<organism evidence="3 4">
    <name type="scientific">Alteromonas pelagimontana</name>
    <dbReference type="NCBI Taxonomy" id="1858656"/>
    <lineage>
        <taxon>Bacteria</taxon>
        <taxon>Pseudomonadati</taxon>
        <taxon>Pseudomonadota</taxon>
        <taxon>Gammaproteobacteria</taxon>
        <taxon>Alteromonadales</taxon>
        <taxon>Alteromonadaceae</taxon>
        <taxon>Alteromonas/Salinimonas group</taxon>
        <taxon>Alteromonas</taxon>
    </lineage>
</organism>
<gene>
    <name evidence="3" type="ORF">CA267_001655</name>
</gene>
<dbReference type="KEGG" id="apel:CA267_001655"/>
<sequence>MEISQVIEVVFKIIEFCLIGFALFFAWNLFMHSKNSGGGFSLKVSEYVELSVEPASVAIGAGQPAQTELIEAEKIPADYVFLNHISFLREEKQSEFQARTGLTGIPHYDIRVVVDSYYKGALDRVKYVEYFLHKSYEEPIQTRSQKQNRFLLKELANGEYVLQAKVYLRDRQEPFLLQRYITLSLDKNYIRT</sequence>
<proteinExistence type="predicted"/>
<name>A0A6M4MA94_9ALTE</name>
<dbReference type="RefSeq" id="WP_075609084.1">
    <property type="nucleotide sequence ID" value="NZ_CP052766.1"/>
</dbReference>
<keyword evidence="1" id="KW-0812">Transmembrane</keyword>
<keyword evidence="4" id="KW-1185">Reference proteome</keyword>
<accession>A0A6M4MA94</accession>
<dbReference type="InterPro" id="IPR046888">
    <property type="entry name" value="pYEATS"/>
</dbReference>
<dbReference type="PROSITE" id="PS51037">
    <property type="entry name" value="YEATS"/>
    <property type="match status" value="1"/>
</dbReference>
<feature type="transmembrane region" description="Helical" evidence="1">
    <location>
        <begin position="6"/>
        <end position="30"/>
    </location>
</feature>
<evidence type="ECO:0000313" key="3">
    <source>
        <dbReference type="EMBL" id="QJR79590.1"/>
    </source>
</evidence>
<reference evidence="3 4" key="2">
    <citation type="submission" date="2020-04" db="EMBL/GenBank/DDBJ databases">
        <title>Complete genome sequence of Alteromonas pelagimontana 5.12T.</title>
        <authorList>
            <person name="Sinha R.K."/>
            <person name="Krishnan K.P."/>
            <person name="Kurian J.P."/>
        </authorList>
    </citation>
    <scope>NUCLEOTIDE SEQUENCE [LARGE SCALE GENOMIC DNA]</scope>
    <source>
        <strain evidence="3 4">5.12</strain>
    </source>
</reference>
<reference evidence="4" key="1">
    <citation type="submission" date="2014-12" db="EMBL/GenBank/DDBJ databases">
        <title>Complete genome sequence of a multi-drug resistant Klebsiella pneumoniae.</title>
        <authorList>
            <person name="Hua X."/>
            <person name="Chen Q."/>
            <person name="Li X."/>
            <person name="Feng Y."/>
            <person name="Ruan Z."/>
            <person name="Yu Y."/>
        </authorList>
    </citation>
    <scope>NUCLEOTIDE SEQUENCE [LARGE SCALE GENOMIC DNA]</scope>
    <source>
        <strain evidence="4">5.12</strain>
    </source>
</reference>
<dbReference type="AlphaFoldDB" id="A0A6M4MA94"/>
<dbReference type="InterPro" id="IPR038704">
    <property type="entry name" value="YEAST_sf"/>
</dbReference>
<protein>
    <recommendedName>
        <fullName evidence="2">YEATS domain-containing protein</fullName>
    </recommendedName>
</protein>
<dbReference type="EMBL" id="CP052766">
    <property type="protein sequence ID" value="QJR79590.1"/>
    <property type="molecule type" value="Genomic_DNA"/>
</dbReference>
<dbReference type="InterPro" id="IPR055129">
    <property type="entry name" value="YEATS_dom"/>
</dbReference>
<evidence type="ECO:0000313" key="4">
    <source>
        <dbReference type="Proteomes" id="UP000219285"/>
    </source>
</evidence>
<evidence type="ECO:0000256" key="1">
    <source>
        <dbReference type="SAM" id="Phobius"/>
    </source>
</evidence>
<evidence type="ECO:0000259" key="2">
    <source>
        <dbReference type="PROSITE" id="PS51037"/>
    </source>
</evidence>
<feature type="domain" description="YEATS" evidence="2">
    <location>
        <begin position="69"/>
        <end position="192"/>
    </location>
</feature>
<dbReference type="Gene3D" id="2.60.40.1970">
    <property type="entry name" value="YEATS domain"/>
    <property type="match status" value="1"/>
</dbReference>
<keyword evidence="1" id="KW-1133">Transmembrane helix</keyword>
<dbReference type="Proteomes" id="UP000219285">
    <property type="component" value="Chromosome"/>
</dbReference>
<dbReference type="OrthoDB" id="1448763at2"/>
<dbReference type="Pfam" id="PF20305">
    <property type="entry name" value="pYEATS"/>
    <property type="match status" value="1"/>
</dbReference>
<keyword evidence="1" id="KW-0472">Membrane</keyword>